<dbReference type="STRING" id="75743.A0A401QGR3"/>
<evidence type="ECO:0000313" key="1">
    <source>
        <dbReference type="EMBL" id="GCB84591.1"/>
    </source>
</evidence>
<evidence type="ECO:0000313" key="2">
    <source>
        <dbReference type="Proteomes" id="UP000288216"/>
    </source>
</evidence>
<feature type="non-terminal residue" evidence="1">
    <location>
        <position position="40"/>
    </location>
</feature>
<dbReference type="Proteomes" id="UP000288216">
    <property type="component" value="Unassembled WGS sequence"/>
</dbReference>
<comment type="caution">
    <text evidence="1">The sequence shown here is derived from an EMBL/GenBank/DDBJ whole genome shotgun (WGS) entry which is preliminary data.</text>
</comment>
<dbReference type="EMBL" id="BFAA01072302">
    <property type="protein sequence ID" value="GCB84591.1"/>
    <property type="molecule type" value="Genomic_DNA"/>
</dbReference>
<dbReference type="AlphaFoldDB" id="A0A401QGR3"/>
<organism evidence="1 2">
    <name type="scientific">Scyliorhinus torazame</name>
    <name type="common">Cloudy catshark</name>
    <name type="synonym">Catulus torazame</name>
    <dbReference type="NCBI Taxonomy" id="75743"/>
    <lineage>
        <taxon>Eukaryota</taxon>
        <taxon>Metazoa</taxon>
        <taxon>Chordata</taxon>
        <taxon>Craniata</taxon>
        <taxon>Vertebrata</taxon>
        <taxon>Chondrichthyes</taxon>
        <taxon>Elasmobranchii</taxon>
        <taxon>Galeomorphii</taxon>
        <taxon>Galeoidea</taxon>
        <taxon>Carcharhiniformes</taxon>
        <taxon>Scyliorhinidae</taxon>
        <taxon>Scyliorhinus</taxon>
    </lineage>
</organism>
<accession>A0A401QGR3</accession>
<keyword evidence="2" id="KW-1185">Reference proteome</keyword>
<proteinExistence type="predicted"/>
<protein>
    <submittedName>
        <fullName evidence="1">Uncharacterized protein</fullName>
    </submittedName>
</protein>
<sequence length="40" mass="4637">MEQGRKVERSARSVNQDLPASGMYFMTYEWLKCVLTPEGQ</sequence>
<gene>
    <name evidence="1" type="ORF">scyTo_0025121</name>
</gene>
<reference evidence="1 2" key="1">
    <citation type="journal article" date="2018" name="Nat. Ecol. Evol.">
        <title>Shark genomes provide insights into elasmobranch evolution and the origin of vertebrates.</title>
        <authorList>
            <person name="Hara Y"/>
            <person name="Yamaguchi K"/>
            <person name="Onimaru K"/>
            <person name="Kadota M"/>
            <person name="Koyanagi M"/>
            <person name="Keeley SD"/>
            <person name="Tatsumi K"/>
            <person name="Tanaka K"/>
            <person name="Motone F"/>
            <person name="Kageyama Y"/>
            <person name="Nozu R"/>
            <person name="Adachi N"/>
            <person name="Nishimura O"/>
            <person name="Nakagawa R"/>
            <person name="Tanegashima C"/>
            <person name="Kiyatake I"/>
            <person name="Matsumoto R"/>
            <person name="Murakumo K"/>
            <person name="Nishida K"/>
            <person name="Terakita A"/>
            <person name="Kuratani S"/>
            <person name="Sato K"/>
            <person name="Hyodo S Kuraku.S."/>
        </authorList>
    </citation>
    <scope>NUCLEOTIDE SEQUENCE [LARGE SCALE GENOMIC DNA]</scope>
</reference>
<name>A0A401QGR3_SCYTO</name>